<evidence type="ECO:0000256" key="3">
    <source>
        <dbReference type="ARBA" id="ARBA00023004"/>
    </source>
</evidence>
<name>A0A841H3J7_9BACT</name>
<evidence type="ECO:0000313" key="6">
    <source>
        <dbReference type="EMBL" id="MBB6072548.1"/>
    </source>
</evidence>
<dbReference type="Gene3D" id="2.102.10.10">
    <property type="entry name" value="Rieske [2Fe-2S] iron-sulphur domain"/>
    <property type="match status" value="1"/>
</dbReference>
<dbReference type="RefSeq" id="WP_170032803.1">
    <property type="nucleotide sequence ID" value="NZ_JABDTL010000001.1"/>
</dbReference>
<accession>A0A841H3J7</accession>
<feature type="domain" description="Rieske" evidence="5">
    <location>
        <begin position="4"/>
        <end position="101"/>
    </location>
</feature>
<dbReference type="PROSITE" id="PS51296">
    <property type="entry name" value="RIESKE"/>
    <property type="match status" value="1"/>
</dbReference>
<organism evidence="6 7">
    <name type="scientific">Longimicrobium terrae</name>
    <dbReference type="NCBI Taxonomy" id="1639882"/>
    <lineage>
        <taxon>Bacteria</taxon>
        <taxon>Pseudomonadati</taxon>
        <taxon>Gemmatimonadota</taxon>
        <taxon>Longimicrobiia</taxon>
        <taxon>Longimicrobiales</taxon>
        <taxon>Longimicrobiaceae</taxon>
        <taxon>Longimicrobium</taxon>
    </lineage>
</organism>
<dbReference type="GO" id="GO:0046872">
    <property type="term" value="F:metal ion binding"/>
    <property type="evidence" value="ECO:0007669"/>
    <property type="project" value="UniProtKB-KW"/>
</dbReference>
<proteinExistence type="predicted"/>
<protein>
    <submittedName>
        <fullName evidence="6">Nitrite reductase/ring-hydroxylating ferredoxin subunit</fullName>
    </submittedName>
</protein>
<keyword evidence="2" id="KW-0479">Metal-binding</keyword>
<dbReference type="PANTHER" id="PTHR21496:SF23">
    <property type="entry name" value="3-PHENYLPROPIONATE_CINNAMIC ACID DIOXYGENASE FERREDOXIN SUBUNIT"/>
    <property type="match status" value="1"/>
</dbReference>
<evidence type="ECO:0000256" key="4">
    <source>
        <dbReference type="ARBA" id="ARBA00023014"/>
    </source>
</evidence>
<dbReference type="InterPro" id="IPR036922">
    <property type="entry name" value="Rieske_2Fe-2S_sf"/>
</dbReference>
<sequence length="104" mass="11041">MGWIRAAALSELSDGAVLGVEVAGRRIALARVDGEVYAISDVCSHRDFPLSVGEVDAGECTITCEWHGAAFSLRTGEPLCPPAFRPVPVFPARIEGADVMVEVE</sequence>
<dbReference type="EMBL" id="JACHIA010000016">
    <property type="protein sequence ID" value="MBB6072548.1"/>
    <property type="molecule type" value="Genomic_DNA"/>
</dbReference>
<dbReference type="GO" id="GO:0051537">
    <property type="term" value="F:2 iron, 2 sulfur cluster binding"/>
    <property type="evidence" value="ECO:0007669"/>
    <property type="project" value="UniProtKB-KW"/>
</dbReference>
<evidence type="ECO:0000259" key="5">
    <source>
        <dbReference type="PROSITE" id="PS51296"/>
    </source>
</evidence>
<reference evidence="6 7" key="1">
    <citation type="submission" date="2020-08" db="EMBL/GenBank/DDBJ databases">
        <title>Genomic Encyclopedia of Type Strains, Phase IV (KMG-IV): sequencing the most valuable type-strain genomes for metagenomic binning, comparative biology and taxonomic classification.</title>
        <authorList>
            <person name="Goeker M."/>
        </authorList>
    </citation>
    <scope>NUCLEOTIDE SEQUENCE [LARGE SCALE GENOMIC DNA]</scope>
    <source>
        <strain evidence="6 7">DSM 29007</strain>
    </source>
</reference>
<dbReference type="CDD" id="cd03528">
    <property type="entry name" value="Rieske_RO_ferredoxin"/>
    <property type="match status" value="1"/>
</dbReference>
<comment type="caution">
    <text evidence="6">The sequence shown here is derived from an EMBL/GenBank/DDBJ whole genome shotgun (WGS) entry which is preliminary data.</text>
</comment>
<dbReference type="Pfam" id="PF00355">
    <property type="entry name" value="Rieske"/>
    <property type="match status" value="1"/>
</dbReference>
<keyword evidence="7" id="KW-1185">Reference proteome</keyword>
<evidence type="ECO:0000256" key="1">
    <source>
        <dbReference type="ARBA" id="ARBA00022714"/>
    </source>
</evidence>
<dbReference type="SUPFAM" id="SSF50022">
    <property type="entry name" value="ISP domain"/>
    <property type="match status" value="1"/>
</dbReference>
<keyword evidence="4" id="KW-0411">Iron-sulfur</keyword>
<dbReference type="Proteomes" id="UP000582837">
    <property type="component" value="Unassembled WGS sequence"/>
</dbReference>
<evidence type="ECO:0000256" key="2">
    <source>
        <dbReference type="ARBA" id="ARBA00022723"/>
    </source>
</evidence>
<keyword evidence="1" id="KW-0001">2Fe-2S</keyword>
<dbReference type="PANTHER" id="PTHR21496">
    <property type="entry name" value="FERREDOXIN-RELATED"/>
    <property type="match status" value="1"/>
</dbReference>
<dbReference type="AlphaFoldDB" id="A0A841H3J7"/>
<keyword evidence="3" id="KW-0408">Iron</keyword>
<evidence type="ECO:0000313" key="7">
    <source>
        <dbReference type="Proteomes" id="UP000582837"/>
    </source>
</evidence>
<gene>
    <name evidence="6" type="ORF">HNQ61_004211</name>
</gene>
<dbReference type="InterPro" id="IPR017941">
    <property type="entry name" value="Rieske_2Fe-2S"/>
</dbReference>